<protein>
    <submittedName>
        <fullName evidence="2">LytTR family DNA-binding domain-containing protein</fullName>
    </submittedName>
</protein>
<dbReference type="PROSITE" id="PS50930">
    <property type="entry name" value="HTH_LYTTR"/>
    <property type="match status" value="1"/>
</dbReference>
<organism evidence="2 3">
    <name type="scientific">Arcicella rigui</name>
    <dbReference type="NCBI Taxonomy" id="797020"/>
    <lineage>
        <taxon>Bacteria</taxon>
        <taxon>Pseudomonadati</taxon>
        <taxon>Bacteroidota</taxon>
        <taxon>Cytophagia</taxon>
        <taxon>Cytophagales</taxon>
        <taxon>Flectobacillaceae</taxon>
        <taxon>Arcicella</taxon>
    </lineage>
</organism>
<name>A0ABU5Q8W3_9BACT</name>
<dbReference type="EMBL" id="JAYFUM010000008">
    <property type="protein sequence ID" value="MEA5139033.1"/>
    <property type="molecule type" value="Genomic_DNA"/>
</dbReference>
<gene>
    <name evidence="2" type="ORF">VB248_07805</name>
</gene>
<comment type="caution">
    <text evidence="2">The sequence shown here is derived from an EMBL/GenBank/DDBJ whole genome shotgun (WGS) entry which is preliminary data.</text>
</comment>
<keyword evidence="3" id="KW-1185">Reference proteome</keyword>
<proteinExistence type="predicted"/>
<evidence type="ECO:0000259" key="1">
    <source>
        <dbReference type="PROSITE" id="PS50930"/>
    </source>
</evidence>
<dbReference type="SMART" id="SM00850">
    <property type="entry name" value="LytTR"/>
    <property type="match status" value="1"/>
</dbReference>
<dbReference type="InterPro" id="IPR007492">
    <property type="entry name" value="LytTR_DNA-bd_dom"/>
</dbReference>
<dbReference type="Proteomes" id="UP001302949">
    <property type="component" value="Unassembled WGS sequence"/>
</dbReference>
<feature type="domain" description="HTH LytTR-type" evidence="1">
    <location>
        <begin position="1"/>
        <end position="105"/>
    </location>
</feature>
<evidence type="ECO:0000313" key="3">
    <source>
        <dbReference type="Proteomes" id="UP001302949"/>
    </source>
</evidence>
<dbReference type="Pfam" id="PF04397">
    <property type="entry name" value="LytTR"/>
    <property type="match status" value="1"/>
</dbReference>
<keyword evidence="2" id="KW-0238">DNA-binding</keyword>
<dbReference type="PANTHER" id="PTHR37299">
    <property type="entry name" value="TRANSCRIPTIONAL REGULATOR-RELATED"/>
    <property type="match status" value="1"/>
</dbReference>
<dbReference type="GO" id="GO:0003677">
    <property type="term" value="F:DNA binding"/>
    <property type="evidence" value="ECO:0007669"/>
    <property type="project" value="UniProtKB-KW"/>
</dbReference>
<evidence type="ECO:0000313" key="2">
    <source>
        <dbReference type="EMBL" id="MEA5139033.1"/>
    </source>
</evidence>
<sequence length="119" mass="13816">MKTIIVNRTVEIQVHEIMYLKGEGNYTHIFCSNGEKLIVSRTLKILEERIDDPSFIRINNNHVINLAFIVSCKKEGRKLSVFLGNDLNFDVSRRKTSTFRKELKIRHIKPIKEKSSSAN</sequence>
<dbReference type="Gene3D" id="2.40.50.1020">
    <property type="entry name" value="LytTr DNA-binding domain"/>
    <property type="match status" value="1"/>
</dbReference>
<reference evidence="2 3" key="1">
    <citation type="submission" date="2023-12" db="EMBL/GenBank/DDBJ databases">
        <title>Novel species of the genus Arcicella isolated from rivers.</title>
        <authorList>
            <person name="Lu H."/>
        </authorList>
    </citation>
    <scope>NUCLEOTIDE SEQUENCE [LARGE SCALE GENOMIC DNA]</scope>
    <source>
        <strain evidence="2 3">KCTC 23307</strain>
    </source>
</reference>
<dbReference type="RefSeq" id="WP_323296194.1">
    <property type="nucleotide sequence ID" value="NZ_JAYFUM010000008.1"/>
</dbReference>
<accession>A0ABU5Q8W3</accession>
<dbReference type="PANTHER" id="PTHR37299:SF1">
    <property type="entry name" value="STAGE 0 SPORULATION PROTEIN A HOMOLOG"/>
    <property type="match status" value="1"/>
</dbReference>
<dbReference type="InterPro" id="IPR046947">
    <property type="entry name" value="LytR-like"/>
</dbReference>